<sequence length="165" mass="18069">MNAEHELFDNANFTFKALNGSAEFNIPYTVEAAKEDVLQRNIIGVKIEGAVAEETIAYKYNSSKGFGEELTLTSKQGVASYVQGIEGFSFKSENMIALQVYEAEITKIKIPDYIPVLGDYDIDVKGEIILGGYGYKIRAGKESGFSATAPNGYGGGFSFKFKKEE</sequence>
<evidence type="ECO:0000313" key="2">
    <source>
        <dbReference type="Proteomes" id="UP000002612"/>
    </source>
</evidence>
<dbReference type="KEGG" id="bcz:BCE33L1164"/>
<proteinExistence type="predicted"/>
<evidence type="ECO:0000313" key="1">
    <source>
        <dbReference type="EMBL" id="AAU19084.1"/>
    </source>
</evidence>
<gene>
    <name evidence="1" type="ordered locus">BCE33L1164</name>
</gene>
<name>Q63E99_BACCZ</name>
<organism evidence="1 2">
    <name type="scientific">Bacillus cereus (strain ZK / E33L)</name>
    <dbReference type="NCBI Taxonomy" id="288681"/>
    <lineage>
        <taxon>Bacteria</taxon>
        <taxon>Bacillati</taxon>
        <taxon>Bacillota</taxon>
        <taxon>Bacilli</taxon>
        <taxon>Bacillales</taxon>
        <taxon>Bacillaceae</taxon>
        <taxon>Bacillus</taxon>
        <taxon>Bacillus cereus group</taxon>
    </lineage>
</organism>
<protein>
    <submittedName>
        <fullName evidence="1">Group-specific protein</fullName>
    </submittedName>
</protein>
<dbReference type="AlphaFoldDB" id="Q63E99"/>
<dbReference type="Proteomes" id="UP000002612">
    <property type="component" value="Chromosome"/>
</dbReference>
<accession>Q63E99</accession>
<dbReference type="EMBL" id="CP000001">
    <property type="protein sequence ID" value="AAU19084.1"/>
    <property type="molecule type" value="Genomic_DNA"/>
</dbReference>
<reference evidence="2" key="1">
    <citation type="journal article" date="2006" name="J. Bacteriol.">
        <title>Pathogenomic sequence analysis of Bacillus cereus and Bacillus thuringiensis isolates closely related to Bacillus anthracis.</title>
        <authorList>
            <person name="Han C.S."/>
            <person name="Xie G."/>
            <person name="Challacombe J.F."/>
            <person name="Altherr M.R."/>
            <person name="Bhotika S.S."/>
            <person name="Brown N."/>
            <person name="Bruce D."/>
            <person name="Campbell C.S."/>
            <person name="Campbell M.L."/>
            <person name="Chen J."/>
            <person name="Chertkov O."/>
            <person name="Cleland C."/>
            <person name="Dimitrijevic M."/>
            <person name="Doggett N.A."/>
            <person name="Fawcett J.J."/>
            <person name="Glavina T."/>
            <person name="Goodwin L.A."/>
            <person name="Green L.D."/>
            <person name="Hill K.K."/>
            <person name="Hitchcock P."/>
            <person name="Jackson P.J."/>
            <person name="Keim P."/>
            <person name="Kewalramani A.R."/>
            <person name="Longmire J."/>
            <person name="Lucas S."/>
            <person name="Malfatti S."/>
            <person name="McMurry K."/>
            <person name="Meincke L.J."/>
            <person name="Misra M."/>
            <person name="Moseman B.L."/>
            <person name="Mundt M."/>
            <person name="Munk A.C."/>
            <person name="Okinaka R.T."/>
            <person name="Parson-Quintana B."/>
            <person name="Reilly L.P."/>
            <person name="Richardson P."/>
            <person name="Robinson D.L."/>
            <person name="Rubin E."/>
            <person name="Saunders E."/>
            <person name="Tapia R."/>
            <person name="Tesmer J.G."/>
            <person name="Thayer N."/>
            <person name="Thompson L.S."/>
            <person name="Tice H."/>
            <person name="Ticknor L.O."/>
            <person name="Wills P.L."/>
            <person name="Brettin T.S."/>
            <person name="Gilna P."/>
        </authorList>
    </citation>
    <scope>NUCLEOTIDE SEQUENCE [LARGE SCALE GENOMIC DNA]</scope>
    <source>
        <strain evidence="2">ZK / E33L</strain>
    </source>
</reference>